<sequence>MWLHSLHKNSTVYPPIQTTAVATMLCFPHGMVRKFIILNACIFVPVRR</sequence>
<dbReference type="AlphaFoldDB" id="A0A9K3MWF0"/>
<protein>
    <submittedName>
        <fullName evidence="1">Uncharacterized protein</fullName>
    </submittedName>
</protein>
<gene>
    <name evidence="1" type="ORF">HanXRQr2_Chr12g0544831</name>
</gene>
<dbReference type="Gramene" id="mRNA:HanXRQr2_Chr12g0544831">
    <property type="protein sequence ID" value="mRNA:HanXRQr2_Chr12g0544831"/>
    <property type="gene ID" value="HanXRQr2_Chr12g0544831"/>
</dbReference>
<accession>A0A9K3MWF0</accession>
<reference evidence="1" key="1">
    <citation type="journal article" date="2017" name="Nature">
        <title>The sunflower genome provides insights into oil metabolism, flowering and Asterid evolution.</title>
        <authorList>
            <person name="Badouin H."/>
            <person name="Gouzy J."/>
            <person name="Grassa C.J."/>
            <person name="Murat F."/>
            <person name="Staton S.E."/>
            <person name="Cottret L."/>
            <person name="Lelandais-Briere C."/>
            <person name="Owens G.L."/>
            <person name="Carrere S."/>
            <person name="Mayjonade B."/>
            <person name="Legrand L."/>
            <person name="Gill N."/>
            <person name="Kane N.C."/>
            <person name="Bowers J.E."/>
            <person name="Hubner S."/>
            <person name="Bellec A."/>
            <person name="Berard A."/>
            <person name="Berges H."/>
            <person name="Blanchet N."/>
            <person name="Boniface M.C."/>
            <person name="Brunel D."/>
            <person name="Catrice O."/>
            <person name="Chaidir N."/>
            <person name="Claudel C."/>
            <person name="Donnadieu C."/>
            <person name="Faraut T."/>
            <person name="Fievet G."/>
            <person name="Helmstetter N."/>
            <person name="King M."/>
            <person name="Knapp S.J."/>
            <person name="Lai Z."/>
            <person name="Le Paslier M.C."/>
            <person name="Lippi Y."/>
            <person name="Lorenzon L."/>
            <person name="Mandel J.R."/>
            <person name="Marage G."/>
            <person name="Marchand G."/>
            <person name="Marquand E."/>
            <person name="Bret-Mestries E."/>
            <person name="Morien E."/>
            <person name="Nambeesan S."/>
            <person name="Nguyen T."/>
            <person name="Pegot-Espagnet P."/>
            <person name="Pouilly N."/>
            <person name="Raftis F."/>
            <person name="Sallet E."/>
            <person name="Schiex T."/>
            <person name="Thomas J."/>
            <person name="Vandecasteele C."/>
            <person name="Vares D."/>
            <person name="Vear F."/>
            <person name="Vautrin S."/>
            <person name="Crespi M."/>
            <person name="Mangin B."/>
            <person name="Burke J.M."/>
            <person name="Salse J."/>
            <person name="Munos S."/>
            <person name="Vincourt P."/>
            <person name="Rieseberg L.H."/>
            <person name="Langlade N.B."/>
        </authorList>
    </citation>
    <scope>NUCLEOTIDE SEQUENCE</scope>
    <source>
        <tissue evidence="1">Leaves</tissue>
    </source>
</reference>
<dbReference type="Proteomes" id="UP000215914">
    <property type="component" value="Unassembled WGS sequence"/>
</dbReference>
<proteinExistence type="predicted"/>
<dbReference type="EMBL" id="MNCJ02000327">
    <property type="protein sequence ID" value="KAF5778206.1"/>
    <property type="molecule type" value="Genomic_DNA"/>
</dbReference>
<name>A0A9K3MWF0_HELAN</name>
<organism evidence="1 2">
    <name type="scientific">Helianthus annuus</name>
    <name type="common">Common sunflower</name>
    <dbReference type="NCBI Taxonomy" id="4232"/>
    <lineage>
        <taxon>Eukaryota</taxon>
        <taxon>Viridiplantae</taxon>
        <taxon>Streptophyta</taxon>
        <taxon>Embryophyta</taxon>
        <taxon>Tracheophyta</taxon>
        <taxon>Spermatophyta</taxon>
        <taxon>Magnoliopsida</taxon>
        <taxon>eudicotyledons</taxon>
        <taxon>Gunneridae</taxon>
        <taxon>Pentapetalae</taxon>
        <taxon>asterids</taxon>
        <taxon>campanulids</taxon>
        <taxon>Asterales</taxon>
        <taxon>Asteraceae</taxon>
        <taxon>Asteroideae</taxon>
        <taxon>Heliantheae alliance</taxon>
        <taxon>Heliantheae</taxon>
        <taxon>Helianthus</taxon>
    </lineage>
</organism>
<evidence type="ECO:0000313" key="1">
    <source>
        <dbReference type="EMBL" id="KAF5778206.1"/>
    </source>
</evidence>
<comment type="caution">
    <text evidence="1">The sequence shown here is derived from an EMBL/GenBank/DDBJ whole genome shotgun (WGS) entry which is preliminary data.</text>
</comment>
<reference evidence="1" key="2">
    <citation type="submission" date="2020-06" db="EMBL/GenBank/DDBJ databases">
        <title>Helianthus annuus Genome sequencing and assembly Release 2.</title>
        <authorList>
            <person name="Gouzy J."/>
            <person name="Langlade N."/>
            <person name="Munos S."/>
        </authorList>
    </citation>
    <scope>NUCLEOTIDE SEQUENCE</scope>
    <source>
        <tissue evidence="1">Leaves</tissue>
    </source>
</reference>
<evidence type="ECO:0000313" key="2">
    <source>
        <dbReference type="Proteomes" id="UP000215914"/>
    </source>
</evidence>
<keyword evidence="2" id="KW-1185">Reference proteome</keyword>